<dbReference type="STRING" id="1817863.A2Y62_15405"/>
<comment type="caution">
    <text evidence="3">The sequence shown here is derived from an EMBL/GenBank/DDBJ whole genome shotgun (WGS) entry which is preliminary data.</text>
</comment>
<dbReference type="Pfam" id="PF13181">
    <property type="entry name" value="TPR_8"/>
    <property type="match status" value="1"/>
</dbReference>
<accession>A0A1F5VKR8</accession>
<feature type="repeat" description="TPR" evidence="1">
    <location>
        <begin position="189"/>
        <end position="222"/>
    </location>
</feature>
<protein>
    <recommendedName>
        <fullName evidence="2">Cytochrome c-type biogenesis protein H TPR domain-containing protein</fullName>
    </recommendedName>
</protein>
<dbReference type="Gene3D" id="1.25.40.10">
    <property type="entry name" value="Tetratricopeptide repeat domain"/>
    <property type="match status" value="2"/>
</dbReference>
<proteinExistence type="predicted"/>
<dbReference type="InterPro" id="IPR056413">
    <property type="entry name" value="TPR_CcmH_CycH"/>
</dbReference>
<dbReference type="EMBL" id="MFGW01000141">
    <property type="protein sequence ID" value="OGF64049.1"/>
    <property type="molecule type" value="Genomic_DNA"/>
</dbReference>
<organism evidence="3 4">
    <name type="scientific">Candidatus Fischerbacteria bacterium RBG_13_37_8</name>
    <dbReference type="NCBI Taxonomy" id="1817863"/>
    <lineage>
        <taxon>Bacteria</taxon>
        <taxon>Candidatus Fischeribacteriota</taxon>
    </lineage>
</organism>
<dbReference type="PANTHER" id="PTHR12558:SF13">
    <property type="entry name" value="CELL DIVISION CYCLE PROTEIN 27 HOMOLOG"/>
    <property type="match status" value="1"/>
</dbReference>
<reference evidence="3 4" key="1">
    <citation type="journal article" date="2016" name="Nat. Commun.">
        <title>Thousands of microbial genomes shed light on interconnected biogeochemical processes in an aquifer system.</title>
        <authorList>
            <person name="Anantharaman K."/>
            <person name="Brown C.T."/>
            <person name="Hug L.A."/>
            <person name="Sharon I."/>
            <person name="Castelle C.J."/>
            <person name="Probst A.J."/>
            <person name="Thomas B.C."/>
            <person name="Singh A."/>
            <person name="Wilkins M.J."/>
            <person name="Karaoz U."/>
            <person name="Brodie E.L."/>
            <person name="Williams K.H."/>
            <person name="Hubbard S.S."/>
            <person name="Banfield J.F."/>
        </authorList>
    </citation>
    <scope>NUCLEOTIDE SEQUENCE [LARGE SCALE GENOMIC DNA]</scope>
</reference>
<dbReference type="SUPFAM" id="SSF48452">
    <property type="entry name" value="TPR-like"/>
    <property type="match status" value="1"/>
</dbReference>
<dbReference type="PROSITE" id="PS50293">
    <property type="entry name" value="TPR_REGION"/>
    <property type="match status" value="1"/>
</dbReference>
<dbReference type="Proteomes" id="UP000178943">
    <property type="component" value="Unassembled WGS sequence"/>
</dbReference>
<evidence type="ECO:0000256" key="1">
    <source>
        <dbReference type="PROSITE-ProRule" id="PRU00339"/>
    </source>
</evidence>
<gene>
    <name evidence="3" type="ORF">A2Y62_15405</name>
</gene>
<dbReference type="Pfam" id="PF23914">
    <property type="entry name" value="TPR_CcmH_CycH"/>
    <property type="match status" value="1"/>
</dbReference>
<evidence type="ECO:0000313" key="3">
    <source>
        <dbReference type="EMBL" id="OGF64049.1"/>
    </source>
</evidence>
<dbReference type="InterPro" id="IPR011990">
    <property type="entry name" value="TPR-like_helical_dom_sf"/>
</dbReference>
<dbReference type="PANTHER" id="PTHR12558">
    <property type="entry name" value="CELL DIVISION CYCLE 16,23,27"/>
    <property type="match status" value="1"/>
</dbReference>
<dbReference type="AlphaFoldDB" id="A0A1F5VKR8"/>
<evidence type="ECO:0000259" key="2">
    <source>
        <dbReference type="Pfam" id="PF23914"/>
    </source>
</evidence>
<dbReference type="InterPro" id="IPR019734">
    <property type="entry name" value="TPR_rpt"/>
</dbReference>
<keyword evidence="1" id="KW-0802">TPR repeat</keyword>
<dbReference type="SMART" id="SM00028">
    <property type="entry name" value="TPR"/>
    <property type="match status" value="5"/>
</dbReference>
<dbReference type="PROSITE" id="PS50005">
    <property type="entry name" value="TPR"/>
    <property type="match status" value="2"/>
</dbReference>
<feature type="repeat" description="TPR" evidence="1">
    <location>
        <begin position="79"/>
        <end position="112"/>
    </location>
</feature>
<name>A0A1F5VKR8_9BACT</name>
<sequence>MTMNTLTSRQKKRLIDRVWDGLQNGETKKSAALLEQAIQKYPTDKWLSLFYCEIYSIIGNDRVAIKKLTLLLKREPAFSEGWALLGEIYSKVKKYGEATKAFERALSLKPSESNWLDSLVSLYFRDRKVKNAHKILQNALKDKPHDHWFKLLLALTYLFDDKPEKAYFMAKKVMDEHPGILTGKANLGVYALNLAGTCKMESEEFQDALNYYNEALKINQNTFYSIAQCYLHMKNYKLALRYCRLAILMDSQDFTYWELLGKIYSEINEWKRAVHAFKQSIYHGSDKINTSVCLCLSLYYAGDLQAAYEKCSSLLARNPNEKNLLYLNACIFSKMEQPEKALDYLEKAIMNGFPLDQIDEGEFFAISDNPRFLTIMKPTFN</sequence>
<feature type="domain" description="Cytochrome c-type biogenesis protein H TPR" evidence="2">
    <location>
        <begin position="72"/>
        <end position="167"/>
    </location>
</feature>
<evidence type="ECO:0000313" key="4">
    <source>
        <dbReference type="Proteomes" id="UP000178943"/>
    </source>
</evidence>